<evidence type="ECO:0000313" key="2">
    <source>
        <dbReference type="Proteomes" id="UP000064967"/>
    </source>
</evidence>
<keyword evidence="2" id="KW-1185">Reference proteome</keyword>
<organism evidence="1 2">
    <name type="scientific">Labilithrix luteola</name>
    <dbReference type="NCBI Taxonomy" id="1391654"/>
    <lineage>
        <taxon>Bacteria</taxon>
        <taxon>Pseudomonadati</taxon>
        <taxon>Myxococcota</taxon>
        <taxon>Polyangia</taxon>
        <taxon>Polyangiales</taxon>
        <taxon>Labilitrichaceae</taxon>
        <taxon>Labilithrix</taxon>
    </lineage>
</organism>
<evidence type="ECO:0000313" key="1">
    <source>
        <dbReference type="EMBL" id="AKU99770.1"/>
    </source>
</evidence>
<dbReference type="STRING" id="1391654.AKJ09_06434"/>
<protein>
    <submittedName>
        <fullName evidence="1">Uncharacterized protein</fullName>
    </submittedName>
</protein>
<dbReference type="KEGG" id="llu:AKJ09_06434"/>
<accession>A0A0K1Q1U5</accession>
<dbReference type="AlphaFoldDB" id="A0A0K1Q1U5"/>
<dbReference type="RefSeq" id="WP_169927966.1">
    <property type="nucleotide sequence ID" value="NZ_CP012333.1"/>
</dbReference>
<dbReference type="Proteomes" id="UP000064967">
    <property type="component" value="Chromosome"/>
</dbReference>
<gene>
    <name evidence="1" type="ORF">AKJ09_06434</name>
</gene>
<sequence length="64" mass="6633">MVPAHGCACFTSDLIGFFGRYGSAVRLVLARIDPDLVVAFIVSISRAAARRAARVAGAPVADEG</sequence>
<dbReference type="EMBL" id="CP012333">
    <property type="protein sequence ID" value="AKU99770.1"/>
    <property type="molecule type" value="Genomic_DNA"/>
</dbReference>
<proteinExistence type="predicted"/>
<name>A0A0K1Q1U5_9BACT</name>
<reference evidence="1 2" key="1">
    <citation type="submission" date="2015-08" db="EMBL/GenBank/DDBJ databases">
        <authorList>
            <person name="Babu N.S."/>
            <person name="Beckwith C.J."/>
            <person name="Beseler K.G."/>
            <person name="Brison A."/>
            <person name="Carone J.V."/>
            <person name="Caskin T.P."/>
            <person name="Diamond M."/>
            <person name="Durham M.E."/>
            <person name="Foxe J.M."/>
            <person name="Go M."/>
            <person name="Henderson B.A."/>
            <person name="Jones I.B."/>
            <person name="McGettigan J.A."/>
            <person name="Micheletti S.J."/>
            <person name="Nasrallah M.E."/>
            <person name="Ortiz D."/>
            <person name="Piller C.R."/>
            <person name="Privatt S.R."/>
            <person name="Schneider S.L."/>
            <person name="Sharp S."/>
            <person name="Smith T.C."/>
            <person name="Stanton J.D."/>
            <person name="Ullery H.E."/>
            <person name="Wilson R.J."/>
            <person name="Serrano M.G."/>
            <person name="Buck G."/>
            <person name="Lee V."/>
            <person name="Wang Y."/>
            <person name="Carvalho R."/>
            <person name="Voegtly L."/>
            <person name="Shi R."/>
            <person name="Duckworth R."/>
            <person name="Johnson A."/>
            <person name="Loviza R."/>
            <person name="Walstead R."/>
            <person name="Shah Z."/>
            <person name="Kiflezghi M."/>
            <person name="Wade K."/>
            <person name="Ball S.L."/>
            <person name="Bradley K.W."/>
            <person name="Asai D.J."/>
            <person name="Bowman C.A."/>
            <person name="Russell D.A."/>
            <person name="Pope W.H."/>
            <person name="Jacobs-Sera D."/>
            <person name="Hendrix R.W."/>
            <person name="Hatfull G.F."/>
        </authorList>
    </citation>
    <scope>NUCLEOTIDE SEQUENCE [LARGE SCALE GENOMIC DNA]</scope>
    <source>
        <strain evidence="1 2">DSM 27648</strain>
    </source>
</reference>